<dbReference type="AlphaFoldDB" id="A0A552Q8N2"/>
<dbReference type="Proteomes" id="UP000317165">
    <property type="component" value="Unassembled WGS sequence"/>
</dbReference>
<evidence type="ECO:0000313" key="2">
    <source>
        <dbReference type="EMBL" id="TRV65570.1"/>
    </source>
</evidence>
<keyword evidence="1" id="KW-1133">Transmembrane helix</keyword>
<comment type="caution">
    <text evidence="2">The sequence shown here is derived from an EMBL/GenBank/DDBJ whole genome shotgun (WGS) entry which is preliminary data.</text>
</comment>
<evidence type="ECO:0000313" key="3">
    <source>
        <dbReference type="Proteomes" id="UP000317165"/>
    </source>
</evidence>
<gene>
    <name evidence="2" type="ORF">EWV53_03590</name>
</gene>
<reference evidence="2 3" key="1">
    <citation type="submission" date="2019-01" db="EMBL/GenBank/DDBJ databases">
        <title>Coherence of Microcystis species and biogeography revealed through population genomics.</title>
        <authorList>
            <person name="Perez-Carrascal O.M."/>
            <person name="Terrat Y."/>
            <person name="Giani A."/>
            <person name="Fortin N."/>
            <person name="Tromas N."/>
            <person name="Shapiro B.J."/>
        </authorList>
    </citation>
    <scope>NUCLEOTIDE SEQUENCE [LARGE SCALE GENOMIC DNA]</scope>
    <source>
        <strain evidence="2">Mp_MB_F_20051200_S9</strain>
    </source>
</reference>
<dbReference type="EMBL" id="SFAC01000043">
    <property type="protein sequence ID" value="TRV65570.1"/>
    <property type="molecule type" value="Genomic_DNA"/>
</dbReference>
<sequence>MHFQLSVISYQLSVISDQLSVIREISTKTPKPQLSVFLVFTFSFKTVSCLINIFSVIVHRLTYREFC</sequence>
<keyword evidence="1" id="KW-0472">Membrane</keyword>
<organism evidence="2 3">
    <name type="scientific">Microcystis panniformis Mp_MB_F_20051200_S9</name>
    <dbReference type="NCBI Taxonomy" id="2486223"/>
    <lineage>
        <taxon>Bacteria</taxon>
        <taxon>Bacillati</taxon>
        <taxon>Cyanobacteriota</taxon>
        <taxon>Cyanophyceae</taxon>
        <taxon>Oscillatoriophycideae</taxon>
        <taxon>Chroococcales</taxon>
        <taxon>Microcystaceae</taxon>
        <taxon>Microcystis</taxon>
    </lineage>
</organism>
<proteinExistence type="predicted"/>
<protein>
    <submittedName>
        <fullName evidence="2">Uncharacterized protein</fullName>
    </submittedName>
</protein>
<accession>A0A552Q8N2</accession>
<keyword evidence="1" id="KW-0812">Transmembrane</keyword>
<feature type="transmembrane region" description="Helical" evidence="1">
    <location>
        <begin position="36"/>
        <end position="58"/>
    </location>
</feature>
<name>A0A552Q8N2_9CHRO</name>
<evidence type="ECO:0000256" key="1">
    <source>
        <dbReference type="SAM" id="Phobius"/>
    </source>
</evidence>